<dbReference type="SUPFAM" id="SSF54575">
    <property type="entry name" value="Ribosomal protein L31e"/>
    <property type="match status" value="1"/>
</dbReference>
<keyword evidence="4" id="KW-0687">Ribonucleoprotein</keyword>
<dbReference type="RefSeq" id="XP_035584121.1">
    <property type="nucleotide sequence ID" value="XM_035728228.1"/>
</dbReference>
<evidence type="ECO:0000256" key="5">
    <source>
        <dbReference type="ARBA" id="ARBA00034092"/>
    </source>
</evidence>
<name>A0A6P9FF64_ZALCA</name>
<comment type="subunit">
    <text evidence="2">Component of the large ribosomal subunit.</text>
</comment>
<dbReference type="PANTHER" id="PTHR10956">
    <property type="entry name" value="60S RIBOSOMAL PROTEIN L31"/>
    <property type="match status" value="1"/>
</dbReference>
<protein>
    <recommendedName>
        <fullName evidence="6">Large ribosomal subunit protein eL31</fullName>
    </recommendedName>
    <alternativeName>
        <fullName evidence="7">60S ribosomal protein L31</fullName>
    </alternativeName>
</protein>
<evidence type="ECO:0000256" key="6">
    <source>
        <dbReference type="ARBA" id="ARBA00035230"/>
    </source>
</evidence>
<evidence type="ECO:0000256" key="2">
    <source>
        <dbReference type="ARBA" id="ARBA00011133"/>
    </source>
</evidence>
<organism evidence="8 9">
    <name type="scientific">Zalophus californianus</name>
    <name type="common">California sealion</name>
    <dbReference type="NCBI Taxonomy" id="9704"/>
    <lineage>
        <taxon>Eukaryota</taxon>
        <taxon>Metazoa</taxon>
        <taxon>Chordata</taxon>
        <taxon>Craniata</taxon>
        <taxon>Vertebrata</taxon>
        <taxon>Euteleostomi</taxon>
        <taxon>Mammalia</taxon>
        <taxon>Eutheria</taxon>
        <taxon>Laurasiatheria</taxon>
        <taxon>Carnivora</taxon>
        <taxon>Caniformia</taxon>
        <taxon>Pinnipedia</taxon>
        <taxon>Otariidae</taxon>
        <taxon>Zalophus</taxon>
    </lineage>
</organism>
<dbReference type="PANTHER" id="PTHR10956:SF0">
    <property type="entry name" value="60S RIBOSOMAL PROTEIN L31"/>
    <property type="match status" value="1"/>
</dbReference>
<evidence type="ECO:0000313" key="9">
    <source>
        <dbReference type="RefSeq" id="XP_035584121.1"/>
    </source>
</evidence>
<evidence type="ECO:0000313" key="8">
    <source>
        <dbReference type="Proteomes" id="UP000515165"/>
    </source>
</evidence>
<comment type="function">
    <text evidence="5">Component of the large ribosomal subunit. The ribosome is a large ribonucleoprotein complex responsible for the synthesis of proteins in the cell.</text>
</comment>
<dbReference type="Pfam" id="PF01198">
    <property type="entry name" value="Ribosomal_L31e"/>
    <property type="match status" value="1"/>
</dbReference>
<dbReference type="AlphaFoldDB" id="A0A6P9FF64"/>
<dbReference type="InterPro" id="IPR023621">
    <property type="entry name" value="Ribosomal_eL31_dom_sf"/>
</dbReference>
<evidence type="ECO:0000256" key="1">
    <source>
        <dbReference type="ARBA" id="ARBA00010808"/>
    </source>
</evidence>
<evidence type="ECO:0000256" key="3">
    <source>
        <dbReference type="ARBA" id="ARBA00022980"/>
    </source>
</evidence>
<dbReference type="InterPro" id="IPR000054">
    <property type="entry name" value="Ribosomal_eL31"/>
</dbReference>
<keyword evidence="8" id="KW-1185">Reference proteome</keyword>
<keyword evidence="3" id="KW-0689">Ribosomal protein</keyword>
<comment type="similarity">
    <text evidence="1">Belongs to the eukaryotic ribosomal protein eL31 family.</text>
</comment>
<dbReference type="SMART" id="SM01380">
    <property type="entry name" value="Ribosomal_L31e"/>
    <property type="match status" value="1"/>
</dbReference>
<dbReference type="GO" id="GO:0022625">
    <property type="term" value="C:cytosolic large ribosomal subunit"/>
    <property type="evidence" value="ECO:0007669"/>
    <property type="project" value="TreeGrafter"/>
</dbReference>
<dbReference type="OrthoDB" id="9739313at2759"/>
<dbReference type="GeneID" id="113910207"/>
<dbReference type="FunFam" id="3.10.440.10:FF:000001">
    <property type="entry name" value="60S ribosomal protein L31"/>
    <property type="match status" value="1"/>
</dbReference>
<evidence type="ECO:0000256" key="4">
    <source>
        <dbReference type="ARBA" id="ARBA00023274"/>
    </source>
</evidence>
<dbReference type="GO" id="GO:0002181">
    <property type="term" value="P:cytoplasmic translation"/>
    <property type="evidence" value="ECO:0007669"/>
    <property type="project" value="TreeGrafter"/>
</dbReference>
<gene>
    <name evidence="9" type="primary">LOC113910207</name>
</gene>
<sequence>MAPTKKSGKKKRRSAINEVATTEHTINVHKGIHGVGFKRCAPRALQEIWKSAMKETRTPDGRIDTRLNKVVWAKGIRNVPYRIRYVQLSTKWNKDEDSPNKFYTLVTYVSVTTFKTYRQ</sequence>
<dbReference type="Proteomes" id="UP000515165">
    <property type="component" value="Chromosome 6"/>
</dbReference>
<proteinExistence type="inferred from homology"/>
<dbReference type="KEGG" id="zca:113910207"/>
<dbReference type="CDD" id="cd00463">
    <property type="entry name" value="Ribosomal_L31e"/>
    <property type="match status" value="1"/>
</dbReference>
<accession>A0A6P9FF64</accession>
<reference evidence="9" key="1">
    <citation type="submission" date="2025-08" db="UniProtKB">
        <authorList>
            <consortium name="RefSeq"/>
        </authorList>
    </citation>
    <scope>IDENTIFICATION</scope>
    <source>
        <tissue evidence="9">Blood</tissue>
    </source>
</reference>
<evidence type="ECO:0000256" key="7">
    <source>
        <dbReference type="ARBA" id="ARBA00035337"/>
    </source>
</evidence>
<dbReference type="GO" id="GO:0003735">
    <property type="term" value="F:structural constituent of ribosome"/>
    <property type="evidence" value="ECO:0007669"/>
    <property type="project" value="InterPro"/>
</dbReference>
<dbReference type="Gene3D" id="3.10.440.10">
    <property type="match status" value="1"/>
</dbReference>